<evidence type="ECO:0000259" key="2">
    <source>
        <dbReference type="PROSITE" id="PS50089"/>
    </source>
</evidence>
<keyword evidence="1" id="KW-0862">Zinc</keyword>
<proteinExistence type="predicted"/>
<dbReference type="SUPFAM" id="SSF57850">
    <property type="entry name" value="RING/U-box"/>
    <property type="match status" value="1"/>
</dbReference>
<accession>A0A3G4ZK51</accession>
<evidence type="ECO:0000256" key="1">
    <source>
        <dbReference type="PROSITE-ProRule" id="PRU00175"/>
    </source>
</evidence>
<protein>
    <recommendedName>
        <fullName evidence="2">RING-type domain-containing protein</fullName>
    </recommendedName>
</protein>
<dbReference type="Gene3D" id="3.30.40.10">
    <property type="entry name" value="Zinc/RING finger domain, C3HC4 (zinc finger)"/>
    <property type="match status" value="1"/>
</dbReference>
<keyword evidence="1" id="KW-0479">Metal-binding</keyword>
<dbReference type="InterPro" id="IPR001841">
    <property type="entry name" value="Znf_RING"/>
</dbReference>
<dbReference type="EMBL" id="MK071979">
    <property type="protein sequence ID" value="AYV75215.1"/>
    <property type="molecule type" value="Genomic_DNA"/>
</dbReference>
<organism evidence="3">
    <name type="scientific">Terrestrivirus sp</name>
    <dbReference type="NCBI Taxonomy" id="2487775"/>
    <lineage>
        <taxon>Viruses</taxon>
        <taxon>Varidnaviria</taxon>
        <taxon>Bamfordvirae</taxon>
        <taxon>Nucleocytoviricota</taxon>
        <taxon>Megaviricetes</taxon>
        <taxon>Imitervirales</taxon>
        <taxon>Mimiviridae</taxon>
        <taxon>Klosneuvirinae</taxon>
    </lineage>
</organism>
<sequence length="153" mass="17295">MSYVLLQCVKEKSKLRVKMISSSPFIKGINCQFSRTERVDGMYYVVKSEGVKLKGNFYSAMQKDIIICKTFNLDEVKKYIDNLNTTEKIKIKAIFGDDDGDNECIICLADVKDSVFAPCGHYITCSSCSIQCKNCPMCRGKITTILKRNEIAD</sequence>
<reference evidence="3" key="1">
    <citation type="submission" date="2018-10" db="EMBL/GenBank/DDBJ databases">
        <title>Hidden diversity of soil giant viruses.</title>
        <authorList>
            <person name="Schulz F."/>
            <person name="Alteio L."/>
            <person name="Goudeau D."/>
            <person name="Ryan E.M."/>
            <person name="Malmstrom R.R."/>
            <person name="Blanchard J."/>
            <person name="Woyke T."/>
        </authorList>
    </citation>
    <scope>NUCLEOTIDE SEQUENCE</scope>
    <source>
        <strain evidence="3">TEV1</strain>
    </source>
</reference>
<dbReference type="Pfam" id="PF13920">
    <property type="entry name" value="zf-C3HC4_3"/>
    <property type="match status" value="1"/>
</dbReference>
<keyword evidence="1" id="KW-0863">Zinc-finger</keyword>
<name>A0A3G4ZK51_9VIRU</name>
<dbReference type="PANTHER" id="PTHR14879">
    <property type="entry name" value="CASPASE REGULATOR, RING FINGER DOMAIN-CONTAINING"/>
    <property type="match status" value="1"/>
</dbReference>
<dbReference type="InterPro" id="IPR051728">
    <property type="entry name" value="RING-FYVE_E3_ubiquitin-ligase"/>
</dbReference>
<feature type="domain" description="RING-type" evidence="2">
    <location>
        <begin position="104"/>
        <end position="139"/>
    </location>
</feature>
<gene>
    <name evidence="3" type="ORF">Terrestrivirus1_89</name>
</gene>
<dbReference type="PANTHER" id="PTHR14879:SF5">
    <property type="entry name" value="RING-TYPE DOMAIN-CONTAINING PROTEIN"/>
    <property type="match status" value="1"/>
</dbReference>
<dbReference type="GO" id="GO:0008270">
    <property type="term" value="F:zinc ion binding"/>
    <property type="evidence" value="ECO:0007669"/>
    <property type="project" value="UniProtKB-KW"/>
</dbReference>
<dbReference type="InterPro" id="IPR013083">
    <property type="entry name" value="Znf_RING/FYVE/PHD"/>
</dbReference>
<dbReference type="PROSITE" id="PS50089">
    <property type="entry name" value="ZF_RING_2"/>
    <property type="match status" value="1"/>
</dbReference>
<evidence type="ECO:0000313" key="3">
    <source>
        <dbReference type="EMBL" id="AYV75215.1"/>
    </source>
</evidence>